<evidence type="ECO:0000256" key="3">
    <source>
        <dbReference type="ARBA" id="ARBA00022643"/>
    </source>
</evidence>
<sequence length="349" mass="38066">MSMLFSPYTVRSVTLRNRIVVSPMCQYSAGGDGIATDWHFVHYGTRAVGGAGLVLLEATAVEPRGRISTEDLGLYHERQLPALQRIVRFVHEQGAACGIQLAHAGRKAFSPKKGQGPQEPVGPSPIPFDEGWRVPLELDEAGLQAVAAAFEQAARWAHEVGFDVIEIHAAHGYLLHEFLSPVANHRSDRWGGPLEARLAFPLDVVRRVRAAWPEAKPLFARLSTTDYLPGGFDPDQAVEVARALGQAGVDLIDCSSGGIAPVRPPDYPGYQLKPAERIRREAGVPTSALGLITAPEMAEEVLQNGRADVVLLGRELLRHPYWPLDAARALGAEAPWPRQYLRAKRAGDR</sequence>
<evidence type="ECO:0000256" key="1">
    <source>
        <dbReference type="ARBA" id="ARBA00001917"/>
    </source>
</evidence>
<name>A0A0K2SHT2_LIMPI</name>
<dbReference type="Proteomes" id="UP000065807">
    <property type="component" value="Chromosome"/>
</dbReference>
<reference evidence="8" key="2">
    <citation type="journal article" date="2016" name="Int. J. Syst. Evol. Microbiol.">
        <title>Complete genome sequence and cell structure of Limnochorda pilosa, a Gram-negative spore-former within the phylum Firmicutes.</title>
        <authorList>
            <person name="Watanabe M."/>
            <person name="Kojima H."/>
            <person name="Fukui M."/>
        </authorList>
    </citation>
    <scope>NUCLEOTIDE SEQUENCE [LARGE SCALE GENOMIC DNA]</scope>
    <source>
        <strain evidence="8">HC45</strain>
    </source>
</reference>
<organism evidence="7 8">
    <name type="scientific">Limnochorda pilosa</name>
    <dbReference type="NCBI Taxonomy" id="1555112"/>
    <lineage>
        <taxon>Bacteria</taxon>
        <taxon>Bacillati</taxon>
        <taxon>Bacillota</taxon>
        <taxon>Limnochordia</taxon>
        <taxon>Limnochordales</taxon>
        <taxon>Limnochordaceae</taxon>
        <taxon>Limnochorda</taxon>
    </lineage>
</organism>
<dbReference type="PANTHER" id="PTHR43303:SF4">
    <property type="entry name" value="NADPH DEHYDROGENASE C23G7.10C-RELATED"/>
    <property type="match status" value="1"/>
</dbReference>
<evidence type="ECO:0000259" key="6">
    <source>
        <dbReference type="Pfam" id="PF00724"/>
    </source>
</evidence>
<dbReference type="KEGG" id="lpil:LIP_0809"/>
<dbReference type="AlphaFoldDB" id="A0A0K2SHT2"/>
<keyword evidence="4" id="KW-0521">NADP</keyword>
<keyword evidence="2" id="KW-0285">Flavoprotein</keyword>
<evidence type="ECO:0000256" key="5">
    <source>
        <dbReference type="ARBA" id="ARBA00023002"/>
    </source>
</evidence>
<dbReference type="InterPro" id="IPR001155">
    <property type="entry name" value="OxRdtase_FMN_N"/>
</dbReference>
<protein>
    <submittedName>
        <fullName evidence="7">Oxidoreductase</fullName>
    </submittedName>
</protein>
<evidence type="ECO:0000256" key="4">
    <source>
        <dbReference type="ARBA" id="ARBA00022857"/>
    </source>
</evidence>
<dbReference type="InterPro" id="IPR013785">
    <property type="entry name" value="Aldolase_TIM"/>
</dbReference>
<dbReference type="GO" id="GO:0003959">
    <property type="term" value="F:NADPH dehydrogenase activity"/>
    <property type="evidence" value="ECO:0007669"/>
    <property type="project" value="InterPro"/>
</dbReference>
<feature type="domain" description="NADH:flavin oxidoreductase/NADH oxidase N-terminal" evidence="6">
    <location>
        <begin position="4"/>
        <end position="327"/>
    </location>
</feature>
<dbReference type="InterPro" id="IPR044152">
    <property type="entry name" value="YqjM-like"/>
</dbReference>
<evidence type="ECO:0000313" key="7">
    <source>
        <dbReference type="EMBL" id="BAS26666.1"/>
    </source>
</evidence>
<dbReference type="SUPFAM" id="SSF51395">
    <property type="entry name" value="FMN-linked oxidoreductases"/>
    <property type="match status" value="1"/>
</dbReference>
<dbReference type="GO" id="GO:0010181">
    <property type="term" value="F:FMN binding"/>
    <property type="evidence" value="ECO:0007669"/>
    <property type="project" value="InterPro"/>
</dbReference>
<accession>A0A0K2SHT2</accession>
<dbReference type="CDD" id="cd02932">
    <property type="entry name" value="OYE_YqiM_FMN"/>
    <property type="match status" value="1"/>
</dbReference>
<keyword evidence="5" id="KW-0560">Oxidoreductase</keyword>
<proteinExistence type="predicted"/>
<dbReference type="EMBL" id="AP014924">
    <property type="protein sequence ID" value="BAS26666.1"/>
    <property type="molecule type" value="Genomic_DNA"/>
</dbReference>
<keyword evidence="3" id="KW-0288">FMN</keyword>
<dbReference type="PANTHER" id="PTHR43303">
    <property type="entry name" value="NADPH DEHYDROGENASE C23G7.10C-RELATED"/>
    <property type="match status" value="1"/>
</dbReference>
<gene>
    <name evidence="7" type="ORF">LIP_0809</name>
</gene>
<dbReference type="Pfam" id="PF00724">
    <property type="entry name" value="Oxidored_FMN"/>
    <property type="match status" value="1"/>
</dbReference>
<keyword evidence="8" id="KW-1185">Reference proteome</keyword>
<dbReference type="Gene3D" id="3.20.20.70">
    <property type="entry name" value="Aldolase class I"/>
    <property type="match status" value="1"/>
</dbReference>
<comment type="cofactor">
    <cofactor evidence="1">
        <name>FMN</name>
        <dbReference type="ChEBI" id="CHEBI:58210"/>
    </cofactor>
</comment>
<reference evidence="8" key="1">
    <citation type="submission" date="2015-07" db="EMBL/GenBank/DDBJ databases">
        <title>Complete genome sequence and phylogenetic analysis of Limnochorda pilosa.</title>
        <authorList>
            <person name="Watanabe M."/>
            <person name="Kojima H."/>
            <person name="Fukui M."/>
        </authorList>
    </citation>
    <scope>NUCLEOTIDE SEQUENCE [LARGE SCALE GENOMIC DNA]</scope>
    <source>
        <strain evidence="8">HC45</strain>
    </source>
</reference>
<dbReference type="STRING" id="1555112.LIP_0809"/>
<dbReference type="GO" id="GO:0050661">
    <property type="term" value="F:NADP binding"/>
    <property type="evidence" value="ECO:0007669"/>
    <property type="project" value="InterPro"/>
</dbReference>
<evidence type="ECO:0000313" key="8">
    <source>
        <dbReference type="Proteomes" id="UP000065807"/>
    </source>
</evidence>
<evidence type="ECO:0000256" key="2">
    <source>
        <dbReference type="ARBA" id="ARBA00022630"/>
    </source>
</evidence>